<dbReference type="InterPro" id="IPR057514">
    <property type="entry name" value="NTF2_SigF"/>
</dbReference>
<dbReference type="Proteomes" id="UP000232875">
    <property type="component" value="Unassembled WGS sequence"/>
</dbReference>
<evidence type="ECO:0000313" key="3">
    <source>
        <dbReference type="EMBL" id="PKI82446.1"/>
    </source>
</evidence>
<dbReference type="STRING" id="2020962.A0A2N1J7A9"/>
<reference evidence="3 4" key="1">
    <citation type="submission" date="2017-10" db="EMBL/GenBank/DDBJ databases">
        <title>A novel species of cold-tolerant Malassezia isolated from bats.</title>
        <authorList>
            <person name="Lorch J.M."/>
            <person name="Palmer J.M."/>
            <person name="Vanderwolf K.J."/>
            <person name="Schmidt K.Z."/>
            <person name="Verant M.L."/>
            <person name="Weller T.J."/>
            <person name="Blehert D.S."/>
        </authorList>
    </citation>
    <scope>NUCLEOTIDE SEQUENCE [LARGE SCALE GENOMIC DNA]</scope>
    <source>
        <strain evidence="3 4">NWHC:44797-103</strain>
    </source>
</reference>
<dbReference type="Pfam" id="PF24840">
    <property type="entry name" value="NTF2_SigF"/>
    <property type="match status" value="1"/>
</dbReference>
<feature type="domain" description="SigF-like NTF2-like" evidence="2">
    <location>
        <begin position="1"/>
        <end position="173"/>
    </location>
</feature>
<feature type="transmembrane region" description="Helical" evidence="1">
    <location>
        <begin position="145"/>
        <end position="165"/>
    </location>
</feature>
<proteinExistence type="predicted"/>
<dbReference type="AlphaFoldDB" id="A0A2N1J7A9"/>
<dbReference type="EMBL" id="KZ454995">
    <property type="protein sequence ID" value="PKI82446.1"/>
    <property type="molecule type" value="Genomic_DNA"/>
</dbReference>
<evidence type="ECO:0000259" key="2">
    <source>
        <dbReference type="Pfam" id="PF24840"/>
    </source>
</evidence>
<protein>
    <recommendedName>
        <fullName evidence="2">SigF-like NTF2-like domain-containing protein</fullName>
    </recommendedName>
</protein>
<keyword evidence="4" id="KW-1185">Reference proteome</keyword>
<accession>A0A2N1J7A9</accession>
<evidence type="ECO:0000313" key="4">
    <source>
        <dbReference type="Proteomes" id="UP000232875"/>
    </source>
</evidence>
<keyword evidence="1" id="KW-0472">Membrane</keyword>
<dbReference type="PANTHER" id="PTHR35393:SF1">
    <property type="entry name" value="SNOAL-LIKE DOMAIN-CONTAINING PROTEIN"/>
    <property type="match status" value="1"/>
</dbReference>
<gene>
    <name evidence="3" type="ORF">MVES_003582</name>
</gene>
<dbReference type="OrthoDB" id="2344312at2759"/>
<keyword evidence="1" id="KW-1133">Transmembrane helix</keyword>
<organism evidence="3 4">
    <name type="scientific">Malassezia vespertilionis</name>
    <dbReference type="NCBI Taxonomy" id="2020962"/>
    <lineage>
        <taxon>Eukaryota</taxon>
        <taxon>Fungi</taxon>
        <taxon>Dikarya</taxon>
        <taxon>Basidiomycota</taxon>
        <taxon>Ustilaginomycotina</taxon>
        <taxon>Malasseziomycetes</taxon>
        <taxon>Malasseziales</taxon>
        <taxon>Malasseziaceae</taxon>
        <taxon>Malassezia</taxon>
    </lineage>
</organism>
<sequence>MEHPVREIKGVVRGLVCAKNAQEQRATAQKYMTPNASFDHPMCAVPSFPGSRDSGLLPIYQWLRIMFMDTLIDIHSVAYDEDNEKIYLSATQTLRCNVPLIRYIIVPKPSLFVCLDLVRTDGKYYITKQTDVYAVQEIFGMLGPWLFCVVMLIKYFTGFFCLLLASPFQFLGFWNPGSQRIKLSADEQ</sequence>
<name>A0A2N1J7A9_9BASI</name>
<dbReference type="PANTHER" id="PTHR35393">
    <property type="entry name" value="CHROMOSOME 1, WHOLE GENOME SHOTGUN SEQUENCE"/>
    <property type="match status" value="1"/>
</dbReference>
<evidence type="ECO:0000256" key="1">
    <source>
        <dbReference type="SAM" id="Phobius"/>
    </source>
</evidence>
<keyword evidence="1" id="KW-0812">Transmembrane</keyword>